<sequence length="242" mass="27124">MVHKTPLLLLPGTLCDERLWKHQLASLDNIADMTVIDLTVATSIEELAQSVLDEAPDTFALAGLSLGGIVAMEVVRQAPERVSKIALLNSNPYAPRAEQLETWDHLEHLVEQGRFMEVLKEKLLPNLIHSNRQQDERLVSTIVSMAENIGPDAYIRQLKAVSTRSDARDNLEHFQCDTLLLTGMQDNVCPPAFHEEMEELIQNSTLKVIDQCGHLSSLERPEAVSEALRAWLLETPEGRNDF</sequence>
<accession>A0A1H0QMH6</accession>
<dbReference type="EMBL" id="FNIZ01000013">
    <property type="protein sequence ID" value="SDP18573.1"/>
    <property type="molecule type" value="Genomic_DNA"/>
</dbReference>
<dbReference type="RefSeq" id="WP_089652992.1">
    <property type="nucleotide sequence ID" value="NZ_FNIZ01000013.1"/>
</dbReference>
<dbReference type="PANTHER" id="PTHR43798">
    <property type="entry name" value="MONOACYLGLYCEROL LIPASE"/>
    <property type="match status" value="1"/>
</dbReference>
<dbReference type="PANTHER" id="PTHR43798:SF29">
    <property type="entry name" value="AB HYDROLASE-1 DOMAIN-CONTAINING PROTEIN"/>
    <property type="match status" value="1"/>
</dbReference>
<proteinExistence type="predicted"/>
<dbReference type="AlphaFoldDB" id="A0A1H0QMH6"/>
<dbReference type="InterPro" id="IPR050266">
    <property type="entry name" value="AB_hydrolase_sf"/>
</dbReference>
<dbReference type="InterPro" id="IPR000073">
    <property type="entry name" value="AB_hydrolase_1"/>
</dbReference>
<dbReference type="OrthoDB" id="252464at2"/>
<dbReference type="SUPFAM" id="SSF53474">
    <property type="entry name" value="alpha/beta-Hydrolases"/>
    <property type="match status" value="1"/>
</dbReference>
<name>A0A1H0QMH6_HALAD</name>
<feature type="domain" description="AB hydrolase-1" evidence="1">
    <location>
        <begin position="44"/>
        <end position="227"/>
    </location>
</feature>
<dbReference type="Pfam" id="PF12697">
    <property type="entry name" value="Abhydrolase_6"/>
    <property type="match status" value="1"/>
</dbReference>
<dbReference type="Proteomes" id="UP000198860">
    <property type="component" value="Unassembled WGS sequence"/>
</dbReference>
<gene>
    <name evidence="2" type="ORF">SAMN05421677_11361</name>
</gene>
<dbReference type="InterPro" id="IPR029058">
    <property type="entry name" value="AB_hydrolase_fold"/>
</dbReference>
<organism evidence="2 3">
    <name type="scientific">Halobacillus aidingensis</name>
    <dbReference type="NCBI Taxonomy" id="240303"/>
    <lineage>
        <taxon>Bacteria</taxon>
        <taxon>Bacillati</taxon>
        <taxon>Bacillota</taxon>
        <taxon>Bacilli</taxon>
        <taxon>Bacillales</taxon>
        <taxon>Bacillaceae</taxon>
        <taxon>Halobacillus</taxon>
    </lineage>
</organism>
<keyword evidence="3" id="KW-1185">Reference proteome</keyword>
<evidence type="ECO:0000259" key="1">
    <source>
        <dbReference type="Pfam" id="PF12697"/>
    </source>
</evidence>
<dbReference type="PRINTS" id="PR00111">
    <property type="entry name" value="ABHYDROLASE"/>
</dbReference>
<protein>
    <submittedName>
        <fullName evidence="2">Pimeloyl-ACP methyl ester carboxylesterase</fullName>
    </submittedName>
</protein>
<dbReference type="STRING" id="240303.SAMN05421677_11361"/>
<dbReference type="Gene3D" id="3.40.50.1820">
    <property type="entry name" value="alpha/beta hydrolase"/>
    <property type="match status" value="1"/>
</dbReference>
<reference evidence="3" key="1">
    <citation type="submission" date="2016-10" db="EMBL/GenBank/DDBJ databases">
        <authorList>
            <person name="Varghese N."/>
            <person name="Submissions S."/>
        </authorList>
    </citation>
    <scope>NUCLEOTIDE SEQUENCE [LARGE SCALE GENOMIC DNA]</scope>
    <source>
        <strain evidence="3">CGMCC 1.3703</strain>
    </source>
</reference>
<evidence type="ECO:0000313" key="3">
    <source>
        <dbReference type="Proteomes" id="UP000198860"/>
    </source>
</evidence>
<evidence type="ECO:0000313" key="2">
    <source>
        <dbReference type="EMBL" id="SDP18573.1"/>
    </source>
</evidence>